<dbReference type="GO" id="GO:0006044">
    <property type="term" value="P:N-acetylglucosamine metabolic process"/>
    <property type="evidence" value="ECO:0007669"/>
    <property type="project" value="TreeGrafter"/>
</dbReference>
<dbReference type="GO" id="GO:0016020">
    <property type="term" value="C:membrane"/>
    <property type="evidence" value="ECO:0007669"/>
    <property type="project" value="InterPro"/>
</dbReference>
<name>A0A9W8YPF6_9PEZI</name>
<proteinExistence type="predicted"/>
<keyword evidence="2" id="KW-1185">Reference proteome</keyword>
<dbReference type="Pfam" id="PF04724">
    <property type="entry name" value="Glyco_transf_17"/>
    <property type="match status" value="1"/>
</dbReference>
<evidence type="ECO:0000313" key="2">
    <source>
        <dbReference type="Proteomes" id="UP001140453"/>
    </source>
</evidence>
<dbReference type="PANTHER" id="PTHR12224">
    <property type="entry name" value="BETA-1,4-MANNOSYL-GLYCOPROTEIN BETA-1,4-N-ACETYLGLUCOSAMINYL-TRANSFERASE"/>
    <property type="match status" value="1"/>
</dbReference>
<accession>A0A9W8YPF6</accession>
<sequence>MSLKKPVRSLRALAASLPVTALPRVPLKVPLTPRTRAFIASVTLVLVWIIGPRTGFRQEADTDPLFPQTSTSIIEEWKTIPFVNAHQKDRDLARIPTASDQVLSYEDAKKICFHYHLEPHNISAPVGAESLAQHGSTQRRIYDLLLITPTTTAEMLELHLASMYPYVEYFIMLEAPSLDKKASADSSRESLSGAPGTEAPSLLDKIWKDRLSAYHARIIRHSLSQHSQDFKNGLDHEMTTRNALYTRVIPLLTGKQRVEPGDVLLISDVEELVRPVTMKVLRNCAIPERTTIRTRRYWYSYQYMKVASLGISPNAGNEWWPHPQATVYTGADTVLPDDLRKQRNQDQYIFGDGGWTCYLCDSTITETLAKLNKSGVIWADGPRWKAAGRVVDRMINGVDLLERSNLSRIESNPDLPPYLQSNKDRFKWMLDRDGPGANFIDFDTKEYARYVAKKKNVEGEPDFERTNPDLVFNLENTRQDDSPPPPQVDWRATGATDLASMSDENRKVLTELHQQVSGMNPEEININGA</sequence>
<dbReference type="EMBL" id="JAPEVB010000004">
    <property type="protein sequence ID" value="KAJ4388764.1"/>
    <property type="molecule type" value="Genomic_DNA"/>
</dbReference>
<reference evidence="1" key="1">
    <citation type="submission" date="2022-10" db="EMBL/GenBank/DDBJ databases">
        <title>Tapping the CABI collections for fungal endophytes: first genome assemblies for Collariella, Neodidymelliopsis, Ascochyta clinopodiicola, Didymella pomorum, Didymosphaeria variabile, Neocosmospora piperis and Neocucurbitaria cava.</title>
        <authorList>
            <person name="Hill R."/>
        </authorList>
    </citation>
    <scope>NUCLEOTIDE SEQUENCE</scope>
    <source>
        <strain evidence="1">IMI 355082</strain>
    </source>
</reference>
<comment type="caution">
    <text evidence="1">The sequence shown here is derived from an EMBL/GenBank/DDBJ whole genome shotgun (WGS) entry which is preliminary data.</text>
</comment>
<protein>
    <submittedName>
        <fullName evidence="1">Uncharacterized protein</fullName>
    </submittedName>
</protein>
<evidence type="ECO:0000313" key="1">
    <source>
        <dbReference type="EMBL" id="KAJ4388764.1"/>
    </source>
</evidence>
<dbReference type="OrthoDB" id="6474464at2759"/>
<organism evidence="1 2">
    <name type="scientific">Gnomoniopsis smithogilvyi</name>
    <dbReference type="NCBI Taxonomy" id="1191159"/>
    <lineage>
        <taxon>Eukaryota</taxon>
        <taxon>Fungi</taxon>
        <taxon>Dikarya</taxon>
        <taxon>Ascomycota</taxon>
        <taxon>Pezizomycotina</taxon>
        <taxon>Sordariomycetes</taxon>
        <taxon>Sordariomycetidae</taxon>
        <taxon>Diaporthales</taxon>
        <taxon>Gnomoniaceae</taxon>
        <taxon>Gnomoniopsis</taxon>
    </lineage>
</organism>
<dbReference type="AlphaFoldDB" id="A0A9W8YPF6"/>
<gene>
    <name evidence="1" type="ORF">N0V93_006224</name>
</gene>
<dbReference type="PANTHER" id="PTHR12224:SF0">
    <property type="entry name" value="BETA-1,4-MANNOSYL-GLYCOPROTEIN 4-BETA-N-ACETYLGLUCOSAMINYLTRANSFERASE"/>
    <property type="match status" value="1"/>
</dbReference>
<dbReference type="GO" id="GO:0003830">
    <property type="term" value="F:beta-1,4-mannosylglycoprotein 4-beta-N-acetylglucosaminyltransferase activity"/>
    <property type="evidence" value="ECO:0007669"/>
    <property type="project" value="InterPro"/>
</dbReference>
<dbReference type="Proteomes" id="UP001140453">
    <property type="component" value="Unassembled WGS sequence"/>
</dbReference>
<dbReference type="InterPro" id="IPR006813">
    <property type="entry name" value="Glyco_trans_17"/>
</dbReference>